<accession>A0A7R9BEY3</accession>
<dbReference type="OrthoDB" id="432169at2759"/>
<evidence type="ECO:0000256" key="3">
    <source>
        <dbReference type="ARBA" id="ARBA00022630"/>
    </source>
</evidence>
<dbReference type="GO" id="GO:0051537">
    <property type="term" value="F:2 iron, 2 sulfur cluster binding"/>
    <property type="evidence" value="ECO:0007669"/>
    <property type="project" value="UniProtKB-KW"/>
</dbReference>
<evidence type="ECO:0000256" key="9">
    <source>
        <dbReference type="ARBA" id="ARBA00023014"/>
    </source>
</evidence>
<dbReference type="InterPro" id="IPR036188">
    <property type="entry name" value="FAD/NAD-bd_sf"/>
</dbReference>
<dbReference type="Pfam" id="PF00355">
    <property type="entry name" value="Rieske"/>
    <property type="match status" value="1"/>
</dbReference>
<dbReference type="CDD" id="cd03478">
    <property type="entry name" value="Rieske_AIFL_N"/>
    <property type="match status" value="1"/>
</dbReference>
<evidence type="ECO:0000256" key="4">
    <source>
        <dbReference type="ARBA" id="ARBA00022714"/>
    </source>
</evidence>
<dbReference type="InterPro" id="IPR023753">
    <property type="entry name" value="FAD/NAD-binding_dom"/>
</dbReference>
<comment type="cofactor">
    <cofactor evidence="1">
        <name>FAD</name>
        <dbReference type="ChEBI" id="CHEBI:57692"/>
    </cofactor>
</comment>
<dbReference type="Gene3D" id="3.50.50.60">
    <property type="entry name" value="FAD/NAD(P)-binding domain"/>
    <property type="match status" value="2"/>
</dbReference>
<dbReference type="SUPFAM" id="SSF51905">
    <property type="entry name" value="FAD/NAD(P)-binding domain"/>
    <property type="match status" value="2"/>
</dbReference>
<keyword evidence="4" id="KW-0001">2Fe-2S</keyword>
<evidence type="ECO:0000256" key="6">
    <source>
        <dbReference type="ARBA" id="ARBA00022827"/>
    </source>
</evidence>
<sequence>MPCFPKRFVSAFRRGLTMAPASSDTLEVKIPLTKLPDGELKEVPMGDQNILMIREGSTVRAFGSKCTHYGAPLIKGIHANGRVRCPWHGACFNLTTGDIEDFPGLDSLPCYDVTVDGDTVTVTAQKGQLENTKRIRTAAKYEPNSPKSDDVVILGGGAAGATCAENLRYQGHKGLIIIVSQDANPPYDRPKLSKALDSTFDAIKLRSPDFYEDHGIKVMTKQRVLELLPDNNTVTLQNIEEGSTWSLDYGKLVIATGARPRKLDIPGSELKNIFYLRSIEDAQGIAAAGAGKNVVVIGSSFIGMEVAAYFCSNKKAKSVTIIGATNYPYERVLGQKIGERIQKLFHESSDLVRFVNGSHGGVKEFVPSSGPGSDQQSLDEAELGRVVLADGETIVADVCVVGIGVEPSTSFVSGSGIKLDDRGFVIVDEFGVTHEKNDINHIRMMRTNVKGIYAAGDVTRFPLKFGGSNGFKDNVSIGHWGLAMKLGEAAAASICNPEAGPRATVPFFWSVIFGKSLRYSGYCPDYDDVIIGGSLQDLSFVAYFCKGSRVNAVATLNKDPVAAKFAEWLYAGHYLEKSRVQRDPMEWLQEPIDSKLP</sequence>
<dbReference type="PANTHER" id="PTHR43557:SF2">
    <property type="entry name" value="RIESKE DOMAIN-CONTAINING PROTEIN-RELATED"/>
    <property type="match status" value="1"/>
</dbReference>
<dbReference type="Pfam" id="PF07992">
    <property type="entry name" value="Pyr_redox_2"/>
    <property type="match status" value="1"/>
</dbReference>
<keyword evidence="7" id="KW-0560">Oxidoreductase</keyword>
<reference evidence="11" key="1">
    <citation type="submission" date="2020-11" db="EMBL/GenBank/DDBJ databases">
        <authorList>
            <person name="Tran Van P."/>
        </authorList>
    </citation>
    <scope>NUCLEOTIDE SEQUENCE</scope>
</reference>
<dbReference type="GO" id="GO:0005737">
    <property type="term" value="C:cytoplasm"/>
    <property type="evidence" value="ECO:0007669"/>
    <property type="project" value="TreeGrafter"/>
</dbReference>
<dbReference type="Gene3D" id="3.30.390.30">
    <property type="match status" value="1"/>
</dbReference>
<dbReference type="PRINTS" id="PR00368">
    <property type="entry name" value="FADPNR"/>
</dbReference>
<keyword evidence="8" id="KW-0408">Iron</keyword>
<evidence type="ECO:0000313" key="11">
    <source>
        <dbReference type="EMBL" id="CAD7272721.1"/>
    </source>
</evidence>
<dbReference type="PROSITE" id="PS51296">
    <property type="entry name" value="RIESKE"/>
    <property type="match status" value="1"/>
</dbReference>
<keyword evidence="9" id="KW-0411">Iron-sulfur</keyword>
<proteinExistence type="inferred from homology"/>
<feature type="domain" description="Rieske" evidence="10">
    <location>
        <begin position="27"/>
        <end position="122"/>
    </location>
</feature>
<dbReference type="Gene3D" id="2.102.10.10">
    <property type="entry name" value="Rieske [2Fe-2S] iron-sulphur domain"/>
    <property type="match status" value="1"/>
</dbReference>
<dbReference type="FunFam" id="2.102.10.10:FF:000003">
    <property type="entry name" value="apoptosis-inducing factor 3 isoform X2"/>
    <property type="match status" value="1"/>
</dbReference>
<dbReference type="Proteomes" id="UP000678499">
    <property type="component" value="Unassembled WGS sequence"/>
</dbReference>
<evidence type="ECO:0000313" key="12">
    <source>
        <dbReference type="Proteomes" id="UP000678499"/>
    </source>
</evidence>
<dbReference type="EMBL" id="CAJPEX010000056">
    <property type="protein sequence ID" value="CAG0912873.1"/>
    <property type="molecule type" value="Genomic_DNA"/>
</dbReference>
<dbReference type="InterPro" id="IPR016156">
    <property type="entry name" value="FAD/NAD-linked_Rdtase_dimer_sf"/>
</dbReference>
<keyword evidence="3" id="KW-0285">Flavoprotein</keyword>
<evidence type="ECO:0000259" key="10">
    <source>
        <dbReference type="PROSITE" id="PS51296"/>
    </source>
</evidence>
<dbReference type="GO" id="GO:0046872">
    <property type="term" value="F:metal ion binding"/>
    <property type="evidence" value="ECO:0007669"/>
    <property type="project" value="UniProtKB-KW"/>
</dbReference>
<dbReference type="EMBL" id="OA882093">
    <property type="protein sequence ID" value="CAD7272721.1"/>
    <property type="molecule type" value="Genomic_DNA"/>
</dbReference>
<dbReference type="PRINTS" id="PR00411">
    <property type="entry name" value="PNDRDTASEI"/>
</dbReference>
<name>A0A7R9BEY3_9CRUS</name>
<dbReference type="InterPro" id="IPR017941">
    <property type="entry name" value="Rieske_2Fe-2S"/>
</dbReference>
<keyword evidence="12" id="KW-1185">Reference proteome</keyword>
<dbReference type="SUPFAM" id="SSF55424">
    <property type="entry name" value="FAD/NAD-linked reductases, dimerisation (C-terminal) domain"/>
    <property type="match status" value="1"/>
</dbReference>
<dbReference type="SUPFAM" id="SSF50022">
    <property type="entry name" value="ISP domain"/>
    <property type="match status" value="1"/>
</dbReference>
<protein>
    <recommendedName>
        <fullName evidence="10">Rieske domain-containing protein</fullName>
    </recommendedName>
</protein>
<evidence type="ECO:0000256" key="5">
    <source>
        <dbReference type="ARBA" id="ARBA00022723"/>
    </source>
</evidence>
<dbReference type="Pfam" id="PF14759">
    <property type="entry name" value="Reductase_C"/>
    <property type="match status" value="1"/>
</dbReference>
<dbReference type="GO" id="GO:0016651">
    <property type="term" value="F:oxidoreductase activity, acting on NAD(P)H"/>
    <property type="evidence" value="ECO:0007669"/>
    <property type="project" value="TreeGrafter"/>
</dbReference>
<keyword evidence="5" id="KW-0479">Metal-binding</keyword>
<dbReference type="InterPro" id="IPR028202">
    <property type="entry name" value="Reductase_C"/>
</dbReference>
<organism evidence="11">
    <name type="scientific">Notodromas monacha</name>
    <dbReference type="NCBI Taxonomy" id="399045"/>
    <lineage>
        <taxon>Eukaryota</taxon>
        <taxon>Metazoa</taxon>
        <taxon>Ecdysozoa</taxon>
        <taxon>Arthropoda</taxon>
        <taxon>Crustacea</taxon>
        <taxon>Oligostraca</taxon>
        <taxon>Ostracoda</taxon>
        <taxon>Podocopa</taxon>
        <taxon>Podocopida</taxon>
        <taxon>Cypridocopina</taxon>
        <taxon>Cypridoidea</taxon>
        <taxon>Cyprididae</taxon>
        <taxon>Notodromas</taxon>
    </lineage>
</organism>
<evidence type="ECO:0000256" key="7">
    <source>
        <dbReference type="ARBA" id="ARBA00023002"/>
    </source>
</evidence>
<dbReference type="PANTHER" id="PTHR43557">
    <property type="entry name" value="APOPTOSIS-INDUCING FACTOR 1"/>
    <property type="match status" value="1"/>
</dbReference>
<evidence type="ECO:0000256" key="8">
    <source>
        <dbReference type="ARBA" id="ARBA00023004"/>
    </source>
</evidence>
<dbReference type="AlphaFoldDB" id="A0A7R9BEY3"/>
<dbReference type="InterPro" id="IPR036922">
    <property type="entry name" value="Rieske_2Fe-2S_sf"/>
</dbReference>
<comment type="similarity">
    <text evidence="2">Belongs to the FAD-dependent oxidoreductase family.</text>
</comment>
<keyword evidence="6" id="KW-0274">FAD</keyword>
<gene>
    <name evidence="11" type="ORF">NMOB1V02_LOCUS643</name>
</gene>
<evidence type="ECO:0000256" key="2">
    <source>
        <dbReference type="ARBA" id="ARBA00006442"/>
    </source>
</evidence>
<evidence type="ECO:0000256" key="1">
    <source>
        <dbReference type="ARBA" id="ARBA00001974"/>
    </source>
</evidence>
<dbReference type="InterPro" id="IPR050446">
    <property type="entry name" value="FAD-oxidoreductase/Apoptosis"/>
</dbReference>